<organism evidence="2">
    <name type="scientific">uncultured Caudovirales phage</name>
    <dbReference type="NCBI Taxonomy" id="2100421"/>
    <lineage>
        <taxon>Viruses</taxon>
        <taxon>Duplodnaviria</taxon>
        <taxon>Heunggongvirae</taxon>
        <taxon>Uroviricota</taxon>
        <taxon>Caudoviricetes</taxon>
        <taxon>Peduoviridae</taxon>
        <taxon>Maltschvirus</taxon>
        <taxon>Maltschvirus maltsch</taxon>
    </lineage>
</organism>
<keyword evidence="1" id="KW-1133">Transmembrane helix</keyword>
<evidence type="ECO:0000313" key="2">
    <source>
        <dbReference type="EMBL" id="CAB5218224.1"/>
    </source>
</evidence>
<evidence type="ECO:0008006" key="3">
    <source>
        <dbReference type="Google" id="ProtNLM"/>
    </source>
</evidence>
<feature type="transmembrane region" description="Helical" evidence="1">
    <location>
        <begin position="50"/>
        <end position="69"/>
    </location>
</feature>
<gene>
    <name evidence="2" type="ORF">UFOVP204_106</name>
</gene>
<sequence>MNPVWSWALSCIGVIGIWLTGRKNWRGYAVGMMTECAWVWYAITTKQWGFIFGSTIYVSVYAFNINKWITEARTNKIKNMFHVNPLQNYRKSK</sequence>
<reference evidence="2" key="1">
    <citation type="submission" date="2020-05" db="EMBL/GenBank/DDBJ databases">
        <authorList>
            <person name="Chiriac C."/>
            <person name="Salcher M."/>
            <person name="Ghai R."/>
            <person name="Kavagutti S V."/>
        </authorList>
    </citation>
    <scope>NUCLEOTIDE SEQUENCE</scope>
</reference>
<feature type="transmembrane region" description="Helical" evidence="1">
    <location>
        <begin position="28"/>
        <end position="44"/>
    </location>
</feature>
<keyword evidence="1" id="KW-0812">Transmembrane</keyword>
<keyword evidence="1" id="KW-0472">Membrane</keyword>
<accession>A0A6J7WQ31</accession>
<evidence type="ECO:0000256" key="1">
    <source>
        <dbReference type="SAM" id="Phobius"/>
    </source>
</evidence>
<feature type="transmembrane region" description="Helical" evidence="1">
    <location>
        <begin position="6"/>
        <end position="21"/>
    </location>
</feature>
<dbReference type="EMBL" id="LR798257">
    <property type="protein sequence ID" value="CAB5218224.1"/>
    <property type="molecule type" value="Genomic_DNA"/>
</dbReference>
<name>A0A6J7WQ31_9CAUD</name>
<protein>
    <recommendedName>
        <fullName evidence="3">Nicotinamide riboside transporter PnuC</fullName>
    </recommendedName>
</protein>
<proteinExistence type="predicted"/>